<sequence>MFFVGRRYFIVTNIEIDINKCLSKRCSKNATCIDPINSYECKCPPGYTRDSCEINFNKCESSQCNIEVGKCIDLIKDDKIENYNKNNTKKKTRTKMSFLGKTLGKIVNGSQTKSTNSIQNEPFQKINFSHDTQLTLTHLRKVFYESSPKDDKLYQILPLFFKAFSQSSLSDINDKFGDFCFACSRLLVNEISKRVHDDLVLVKFFDIKTSDDATDGAGLLSTVNLLASGPPFLIEIMTKCLLPTRLVMCVCLFISNRESSESHIKHPDRKAQMTSSTVIKRSNSFLKNLTNLIDEPFIIHPGAVSSILNLLPSVTTSSHQMAYRLQYNMINLIKKLLKFERYQ</sequence>
<evidence type="ECO:0000256" key="5">
    <source>
        <dbReference type="ARBA" id="ARBA00023157"/>
    </source>
</evidence>
<dbReference type="GO" id="GO:0005509">
    <property type="term" value="F:calcium ion binding"/>
    <property type="evidence" value="ECO:0007669"/>
    <property type="project" value="InterPro"/>
</dbReference>
<protein>
    <recommendedName>
        <fullName evidence="8">EGF-like domain-containing protein</fullName>
    </recommendedName>
</protein>
<reference evidence="9" key="1">
    <citation type="submission" date="2021-02" db="EMBL/GenBank/DDBJ databases">
        <authorList>
            <person name="Nowell W R."/>
        </authorList>
    </citation>
    <scope>NUCLEOTIDE SEQUENCE</scope>
    <source>
        <strain evidence="9">Ploen Becks lab</strain>
    </source>
</reference>
<keyword evidence="4" id="KW-0677">Repeat</keyword>
<dbReference type="InterPro" id="IPR001881">
    <property type="entry name" value="EGF-like_Ca-bd_dom"/>
</dbReference>
<evidence type="ECO:0000313" key="10">
    <source>
        <dbReference type="Proteomes" id="UP000663879"/>
    </source>
</evidence>
<evidence type="ECO:0000313" key="9">
    <source>
        <dbReference type="EMBL" id="CAF0895175.1"/>
    </source>
</evidence>
<feature type="disulfide bond" evidence="7">
    <location>
        <begin position="43"/>
        <end position="52"/>
    </location>
</feature>
<evidence type="ECO:0000256" key="2">
    <source>
        <dbReference type="ARBA" id="ARBA00022574"/>
    </source>
</evidence>
<dbReference type="Proteomes" id="UP000663879">
    <property type="component" value="Unassembled WGS sequence"/>
</dbReference>
<evidence type="ECO:0000256" key="7">
    <source>
        <dbReference type="PROSITE-ProRule" id="PRU00076"/>
    </source>
</evidence>
<evidence type="ECO:0000259" key="8">
    <source>
        <dbReference type="PROSITE" id="PS50026"/>
    </source>
</evidence>
<dbReference type="InterPro" id="IPR000152">
    <property type="entry name" value="EGF-type_Asp/Asn_hydroxyl_site"/>
</dbReference>
<name>A0A813ZAE2_9BILA</name>
<dbReference type="InterPro" id="IPR051944">
    <property type="entry name" value="BEACH_domain_protein"/>
</dbReference>
<dbReference type="Pfam" id="PF00008">
    <property type="entry name" value="EGF"/>
    <property type="match status" value="1"/>
</dbReference>
<comment type="caution">
    <text evidence="7">Lacks conserved residue(s) required for the propagation of feature annotation.</text>
</comment>
<evidence type="ECO:0000256" key="4">
    <source>
        <dbReference type="ARBA" id="ARBA00022737"/>
    </source>
</evidence>
<keyword evidence="10" id="KW-1185">Reference proteome</keyword>
<dbReference type="AlphaFoldDB" id="A0A813ZAE2"/>
<dbReference type="EMBL" id="CAJNOC010001843">
    <property type="protein sequence ID" value="CAF0895175.1"/>
    <property type="molecule type" value="Genomic_DNA"/>
</dbReference>
<dbReference type="PROSITE" id="PS01186">
    <property type="entry name" value="EGF_2"/>
    <property type="match status" value="1"/>
</dbReference>
<keyword evidence="1 7" id="KW-0245">EGF-like domain</keyword>
<keyword evidence="2" id="KW-0853">WD repeat</keyword>
<keyword evidence="5 7" id="KW-1015">Disulfide bond</keyword>
<dbReference type="SMART" id="SM00181">
    <property type="entry name" value="EGF"/>
    <property type="match status" value="1"/>
</dbReference>
<keyword evidence="6" id="KW-0325">Glycoprotein</keyword>
<evidence type="ECO:0000256" key="6">
    <source>
        <dbReference type="ARBA" id="ARBA00023180"/>
    </source>
</evidence>
<evidence type="ECO:0000256" key="3">
    <source>
        <dbReference type="ARBA" id="ARBA00022729"/>
    </source>
</evidence>
<dbReference type="PANTHER" id="PTHR46108">
    <property type="entry name" value="BLUE CHEESE"/>
    <property type="match status" value="1"/>
</dbReference>
<dbReference type="PANTHER" id="PTHR46108:SF4">
    <property type="entry name" value="BLUE CHEESE"/>
    <property type="match status" value="1"/>
</dbReference>
<dbReference type="PROSITE" id="PS00010">
    <property type="entry name" value="ASX_HYDROXYL"/>
    <property type="match status" value="1"/>
</dbReference>
<feature type="domain" description="EGF-like" evidence="8">
    <location>
        <begin position="17"/>
        <end position="53"/>
    </location>
</feature>
<accession>A0A813ZAE2</accession>
<dbReference type="OrthoDB" id="10018316at2759"/>
<dbReference type="Gene3D" id="2.10.25.10">
    <property type="entry name" value="Laminin"/>
    <property type="match status" value="1"/>
</dbReference>
<dbReference type="SMART" id="SM00179">
    <property type="entry name" value="EGF_CA"/>
    <property type="match status" value="1"/>
</dbReference>
<organism evidence="9 10">
    <name type="scientific">Brachionus calyciflorus</name>
    <dbReference type="NCBI Taxonomy" id="104777"/>
    <lineage>
        <taxon>Eukaryota</taxon>
        <taxon>Metazoa</taxon>
        <taxon>Spiralia</taxon>
        <taxon>Gnathifera</taxon>
        <taxon>Rotifera</taxon>
        <taxon>Eurotatoria</taxon>
        <taxon>Monogononta</taxon>
        <taxon>Pseudotrocha</taxon>
        <taxon>Ploima</taxon>
        <taxon>Brachionidae</taxon>
        <taxon>Brachionus</taxon>
    </lineage>
</organism>
<dbReference type="PROSITE" id="PS50026">
    <property type="entry name" value="EGF_3"/>
    <property type="match status" value="1"/>
</dbReference>
<dbReference type="FunFam" id="2.10.25.10:FF:000122">
    <property type="entry name" value="Protein crumbs homolog 2"/>
    <property type="match status" value="1"/>
</dbReference>
<dbReference type="CDD" id="cd00054">
    <property type="entry name" value="EGF_CA"/>
    <property type="match status" value="1"/>
</dbReference>
<evidence type="ECO:0000256" key="1">
    <source>
        <dbReference type="ARBA" id="ARBA00022536"/>
    </source>
</evidence>
<proteinExistence type="predicted"/>
<keyword evidence="3" id="KW-0732">Signal</keyword>
<dbReference type="SUPFAM" id="SSF57196">
    <property type="entry name" value="EGF/Laminin"/>
    <property type="match status" value="1"/>
</dbReference>
<dbReference type="InterPro" id="IPR000742">
    <property type="entry name" value="EGF"/>
</dbReference>
<comment type="caution">
    <text evidence="9">The sequence shown here is derived from an EMBL/GenBank/DDBJ whole genome shotgun (WGS) entry which is preliminary data.</text>
</comment>
<gene>
    <name evidence="9" type="ORF">OXX778_LOCUS11115</name>
</gene>